<dbReference type="GO" id="GO:0034605">
    <property type="term" value="P:cellular response to heat"/>
    <property type="evidence" value="ECO:0007669"/>
    <property type="project" value="TreeGrafter"/>
</dbReference>
<dbReference type="InterPro" id="IPR027417">
    <property type="entry name" value="P-loop_NTPase"/>
</dbReference>
<dbReference type="InterPro" id="IPR050130">
    <property type="entry name" value="ClpA_ClpB"/>
</dbReference>
<dbReference type="PROSITE" id="PS00870">
    <property type="entry name" value="CLPAB_1"/>
    <property type="match status" value="1"/>
</dbReference>
<evidence type="ECO:0000256" key="1">
    <source>
        <dbReference type="ARBA" id="ARBA00008675"/>
    </source>
</evidence>
<comment type="subunit">
    <text evidence="8">Homohexamer. The oligomerization is ATP-dependent.</text>
</comment>
<evidence type="ECO:0000256" key="9">
    <source>
        <dbReference type="PROSITE-ProRule" id="PRU01251"/>
    </source>
</evidence>
<evidence type="ECO:0000256" key="11">
    <source>
        <dbReference type="RuleBase" id="RU362034"/>
    </source>
</evidence>
<dbReference type="GO" id="GO:0016887">
    <property type="term" value="F:ATP hydrolysis activity"/>
    <property type="evidence" value="ECO:0007669"/>
    <property type="project" value="InterPro"/>
</dbReference>
<dbReference type="RefSeq" id="WP_086033599.1">
    <property type="nucleotide sequence ID" value="NZ_MDSU01000018.1"/>
</dbReference>
<evidence type="ECO:0000256" key="10">
    <source>
        <dbReference type="RuleBase" id="RU004432"/>
    </source>
</evidence>
<dbReference type="InterPro" id="IPR003593">
    <property type="entry name" value="AAA+_ATPase"/>
</dbReference>
<dbReference type="Pfam" id="PF17871">
    <property type="entry name" value="AAA_lid_9"/>
    <property type="match status" value="1"/>
</dbReference>
<evidence type="ECO:0000313" key="14">
    <source>
        <dbReference type="Proteomes" id="UP000194141"/>
    </source>
</evidence>
<accession>A0A1X4XUZ8</accession>
<evidence type="ECO:0000256" key="4">
    <source>
        <dbReference type="ARBA" id="ARBA00022741"/>
    </source>
</evidence>
<evidence type="ECO:0000256" key="6">
    <source>
        <dbReference type="ARBA" id="ARBA00023054"/>
    </source>
</evidence>
<comment type="subunit">
    <text evidence="11">Homohexamer; The oligomerization is ATP-dependent.</text>
</comment>
<evidence type="ECO:0000256" key="2">
    <source>
        <dbReference type="ARBA" id="ARBA00017574"/>
    </source>
</evidence>
<comment type="caution">
    <text evidence="13">The sequence shown here is derived from an EMBL/GenBank/DDBJ whole genome shotgun (WGS) entry which is preliminary data.</text>
</comment>
<dbReference type="SMART" id="SM01086">
    <property type="entry name" value="ClpB_D2-small"/>
    <property type="match status" value="1"/>
</dbReference>
<sequence>MDINKLTIKAQEALQSAKTIASSYNNQFVSSLHLLKAIINDKDGITTTIFKKIGININQLDIELEKGIEKIPKVSNIQDNQIYITSELNDVFKRSEEEANNLKDEYISVEHFLLALTERCDAAVVLSVVGVTKDKIFKSLVDIRGSVRVTDQNPEEKYEALKKYGKDITELARANKLDPVIGRDEEIRRTIQILSRRTKNNPVLIGDPGVGKTAIIEGLAQRITKGDVPESLKNKLLIALDLGALVAGAKYRGEFEDRLKAVLNEIKRAEGNIILFIDELHTIIGAGASEGSLDASNMLKPMLARGDLRCIGATTLKEYRKYIEKDAALQRRFQPVFVAEPSVEGTISILRGLKEKYEIHHGVKIKDSAIIAAAVLSSRYITDRFLPDKAIDLIDEAAASLKIQLESTFEPIDNLSRKITQLEIEKEALKRERDEESKKRLEVIENELAKLKEQLNTLNAKWQFEKNLIKEIQTIQEKIDKTKSQIELAERSGDFEKASILKYGELPKLAKELEEKNKQLNGLDERLLTQEVTEEEIANIISRWTGIPMQKMLEGEKEKLIKMEENLQKRVVGQDQAVAAVSDAVRRSKLGLSDPNRPIASFLFLGPTGVGKTELSKALAEFLFDDERALIRIDMSEYMEKFSVSRLIGAPPGYVGYEEGGQLTEVVRKKPYSVILLDEIEKAHPDVFNILLQVLDDGRLTDSKGVTVDFRNTIIIMTSNLGSQYLINLRQDTNLQEFKKDFEKVKENINAELRKFFKIEFLNRIDEIIIFNPLSINEIKEIVKLLLEKTRNKLAQKGFKINFSDSLLEKISQEGFDQIYGARPLRRFIQNKIENIIAKKILNSEITKDYSYLVDVSNDEIIFLKQ</sequence>
<dbReference type="InterPro" id="IPR004176">
    <property type="entry name" value="Clp_R_N"/>
</dbReference>
<dbReference type="Gene3D" id="1.10.8.60">
    <property type="match status" value="1"/>
</dbReference>
<dbReference type="SUPFAM" id="SSF52540">
    <property type="entry name" value="P-loop containing nucleoside triphosphate hydrolases"/>
    <property type="match status" value="2"/>
</dbReference>
<keyword evidence="5 10" id="KW-0067">ATP-binding</keyword>
<dbReference type="InterPro" id="IPR018368">
    <property type="entry name" value="ClpA/B_CS1"/>
</dbReference>
<keyword evidence="4 10" id="KW-0547">Nucleotide-binding</keyword>
<evidence type="ECO:0000259" key="12">
    <source>
        <dbReference type="PROSITE" id="PS51903"/>
    </source>
</evidence>
<feature type="coiled-coil region" evidence="11">
    <location>
        <begin position="412"/>
        <end position="570"/>
    </location>
</feature>
<dbReference type="GO" id="GO:0042026">
    <property type="term" value="P:protein refolding"/>
    <property type="evidence" value="ECO:0007669"/>
    <property type="project" value="UniProtKB-UniRule"/>
</dbReference>
<comment type="similarity">
    <text evidence="1 10">Belongs to the ClpA/ClpB family.</text>
</comment>
<name>A0A1X4XUZ8_9BACT</name>
<reference evidence="13 14" key="1">
    <citation type="journal article" date="2017" name="Front. Microbiol.">
        <title>Genome Sequence of Desulfurella amilsii Strain TR1 and Comparative Genomics of Desulfurellaceae Family.</title>
        <authorList>
            <person name="Florentino A.P."/>
            <person name="Stams A.J."/>
            <person name="Sanchez-Andrea I."/>
        </authorList>
    </citation>
    <scope>NUCLEOTIDE SEQUENCE [LARGE SCALE GENOMIC DNA]</scope>
    <source>
        <strain evidence="13 14">TR1</strain>
    </source>
</reference>
<dbReference type="InterPro" id="IPR019489">
    <property type="entry name" value="Clp_ATPase_C"/>
</dbReference>
<keyword evidence="7 10" id="KW-0143">Chaperone</keyword>
<dbReference type="OrthoDB" id="9803641at2"/>
<dbReference type="Pfam" id="PF02861">
    <property type="entry name" value="Clp_N"/>
    <property type="match status" value="1"/>
</dbReference>
<dbReference type="InterPro" id="IPR028299">
    <property type="entry name" value="ClpA/B_CS2"/>
</dbReference>
<dbReference type="PROSITE" id="PS00871">
    <property type="entry name" value="CLPAB_2"/>
    <property type="match status" value="1"/>
</dbReference>
<evidence type="ECO:0000256" key="5">
    <source>
        <dbReference type="ARBA" id="ARBA00022840"/>
    </source>
</evidence>
<dbReference type="GO" id="GO:0005737">
    <property type="term" value="C:cytoplasm"/>
    <property type="evidence" value="ECO:0007669"/>
    <property type="project" value="UniProtKB-SubCell"/>
</dbReference>
<dbReference type="FunFam" id="3.40.50.300:FF:000120">
    <property type="entry name" value="ATP-dependent chaperone ClpB"/>
    <property type="match status" value="1"/>
</dbReference>
<keyword evidence="11" id="KW-0346">Stress response</keyword>
<dbReference type="PRINTS" id="PR00300">
    <property type="entry name" value="CLPPROTEASEA"/>
</dbReference>
<dbReference type="Proteomes" id="UP000194141">
    <property type="component" value="Unassembled WGS sequence"/>
</dbReference>
<evidence type="ECO:0000256" key="7">
    <source>
        <dbReference type="ARBA" id="ARBA00023186"/>
    </source>
</evidence>
<dbReference type="Pfam" id="PF07724">
    <property type="entry name" value="AAA_2"/>
    <property type="match status" value="1"/>
</dbReference>
<feature type="domain" description="Clp R" evidence="12">
    <location>
        <begin position="3"/>
        <end position="146"/>
    </location>
</feature>
<dbReference type="InterPro" id="IPR003959">
    <property type="entry name" value="ATPase_AAA_core"/>
</dbReference>
<dbReference type="EMBL" id="MDSU01000018">
    <property type="protein sequence ID" value="OSS41338.1"/>
    <property type="molecule type" value="Genomic_DNA"/>
</dbReference>
<dbReference type="CDD" id="cd00009">
    <property type="entry name" value="AAA"/>
    <property type="match status" value="1"/>
</dbReference>
<dbReference type="SUPFAM" id="SSF81923">
    <property type="entry name" value="Double Clp-N motif"/>
    <property type="match status" value="1"/>
</dbReference>
<evidence type="ECO:0000256" key="3">
    <source>
        <dbReference type="ARBA" id="ARBA00022737"/>
    </source>
</evidence>
<keyword evidence="14" id="KW-1185">Reference proteome</keyword>
<keyword evidence="11" id="KW-0963">Cytoplasm</keyword>
<dbReference type="FunFam" id="3.40.50.300:FF:000025">
    <property type="entry name" value="ATP-dependent Clp protease subunit"/>
    <property type="match status" value="1"/>
</dbReference>
<dbReference type="PANTHER" id="PTHR11638">
    <property type="entry name" value="ATP-DEPENDENT CLP PROTEASE"/>
    <property type="match status" value="1"/>
</dbReference>
<evidence type="ECO:0000256" key="8">
    <source>
        <dbReference type="ARBA" id="ARBA00026057"/>
    </source>
</evidence>
<dbReference type="GO" id="GO:0005524">
    <property type="term" value="F:ATP binding"/>
    <property type="evidence" value="ECO:0007669"/>
    <property type="project" value="UniProtKB-UniRule"/>
</dbReference>
<dbReference type="InterPro" id="IPR001270">
    <property type="entry name" value="ClpA/B"/>
</dbReference>
<dbReference type="CDD" id="cd19499">
    <property type="entry name" value="RecA-like_ClpB_Hsp104-like"/>
    <property type="match status" value="1"/>
</dbReference>
<dbReference type="Pfam" id="PF10431">
    <property type="entry name" value="ClpB_D2-small"/>
    <property type="match status" value="1"/>
</dbReference>
<comment type="subcellular location">
    <subcellularLocation>
        <location evidence="11">Cytoplasm</location>
    </subcellularLocation>
</comment>
<gene>
    <name evidence="11" type="primary">clpB</name>
    <name evidence="13" type="ORF">DESAMIL20_891</name>
</gene>
<keyword evidence="3 9" id="KW-0677">Repeat</keyword>
<comment type="function">
    <text evidence="11">Part of a stress-induced multi-chaperone system, it is involved in the recovery of the cell from heat-induced damage, in cooperation with DnaK, DnaJ and GrpE.</text>
</comment>
<protein>
    <recommendedName>
        <fullName evidence="2 11">Chaperone protein ClpB</fullName>
    </recommendedName>
</protein>
<organism evidence="13 14">
    <name type="scientific">Desulfurella amilsii</name>
    <dbReference type="NCBI Taxonomy" id="1562698"/>
    <lineage>
        <taxon>Bacteria</taxon>
        <taxon>Pseudomonadati</taxon>
        <taxon>Campylobacterota</taxon>
        <taxon>Desulfurellia</taxon>
        <taxon>Desulfurellales</taxon>
        <taxon>Desulfurellaceae</taxon>
        <taxon>Desulfurella</taxon>
    </lineage>
</organism>
<dbReference type="SMART" id="SM00382">
    <property type="entry name" value="AAA"/>
    <property type="match status" value="2"/>
</dbReference>
<keyword evidence="6 11" id="KW-0175">Coiled coil</keyword>
<dbReference type="Gene3D" id="1.10.1780.10">
    <property type="entry name" value="Clp, N-terminal domain"/>
    <property type="match status" value="1"/>
</dbReference>
<dbReference type="InterPro" id="IPR036628">
    <property type="entry name" value="Clp_N_dom_sf"/>
</dbReference>
<dbReference type="Pfam" id="PF00004">
    <property type="entry name" value="AAA"/>
    <property type="match status" value="1"/>
</dbReference>
<dbReference type="NCBIfam" id="TIGR03346">
    <property type="entry name" value="chaperone_ClpB"/>
    <property type="match status" value="1"/>
</dbReference>
<dbReference type="PANTHER" id="PTHR11638:SF18">
    <property type="entry name" value="HEAT SHOCK PROTEIN 104"/>
    <property type="match status" value="1"/>
</dbReference>
<dbReference type="PROSITE" id="PS51903">
    <property type="entry name" value="CLP_R"/>
    <property type="match status" value="1"/>
</dbReference>
<evidence type="ECO:0000313" key="13">
    <source>
        <dbReference type="EMBL" id="OSS41338.1"/>
    </source>
</evidence>
<dbReference type="InterPro" id="IPR041546">
    <property type="entry name" value="ClpA/ClpB_AAA_lid"/>
</dbReference>
<dbReference type="AlphaFoldDB" id="A0A1X4XUZ8"/>
<dbReference type="InterPro" id="IPR017730">
    <property type="entry name" value="Chaperonin_ClpB"/>
</dbReference>
<dbReference type="Gene3D" id="3.40.50.300">
    <property type="entry name" value="P-loop containing nucleotide triphosphate hydrolases"/>
    <property type="match status" value="3"/>
</dbReference>
<dbReference type="FunFam" id="3.40.50.300:FF:000010">
    <property type="entry name" value="Chaperone clpB 1, putative"/>
    <property type="match status" value="1"/>
</dbReference>
<dbReference type="STRING" id="1562698.DESAMIL20_891"/>
<proteinExistence type="inferred from homology"/>